<dbReference type="InterPro" id="IPR026444">
    <property type="entry name" value="Secre_tail"/>
</dbReference>
<reference evidence="2 3" key="1">
    <citation type="submission" date="2018-06" db="EMBL/GenBank/DDBJ databases">
        <title>Pedobacter endophyticus sp. nov., an endophytic bacterium isolated from a leaf of Triticum aestivum.</title>
        <authorList>
            <person name="Zhang L."/>
        </authorList>
    </citation>
    <scope>NUCLEOTIDE SEQUENCE [LARGE SCALE GENOMIC DNA]</scope>
    <source>
        <strain evidence="2 3">CM134L-2</strain>
    </source>
</reference>
<sequence>MRKTLLTCFAFAMALLQAKAQNLTADNVVVLKLTSLSGYGRVATVSLEEYAASGGAVVSSTNISNTGSGNDFYLPYGSASNQATAYLNLSTDNQLLTLYGYNTLPSTTPATTELFAAGALNRTFVAINASRTATKITTDAHSGTNVNRSALAYALSGGTYGVYLAGHGSGIKYSVYNPTSGTLTSPTVINSLNTIDVKIYEGKLYATSQVTSGVSSFDTEMPTAAATIASTFTVNNAHDFVIFHLGANKIMYVAVAANTATAADGIFKYYSTDNGASWTAAGKIDGNTTTATDNGFRSLSGRLEAGKVTLYGVTSNNTTNSLLKIVDNTVYNAAISNANATVTILATSPTGSGFRGVAFTPGSTVTLPVTLSKNLSGKAIGNSVSLNWATASETNSKEFQLLHATNGKDFTTIGIRPTTSPTGANYNFTHFNAAAGANYYQLKQVDNNGNAETFDPVVVDVKLLNTTLTVNSNASGVIAQIKALNAVKNVSFSVVDMNGKVMAKTTANVNIGNNEIQIPINLNTGIFILKVSGDNISENKKFVRN</sequence>
<dbReference type="RefSeq" id="WP_113646314.1">
    <property type="nucleotide sequence ID" value="NZ_QMHN01000001.1"/>
</dbReference>
<dbReference type="OrthoDB" id="740055at2"/>
<gene>
    <name evidence="2" type="ORF">DPV69_05750</name>
</gene>
<keyword evidence="3" id="KW-1185">Reference proteome</keyword>
<keyword evidence="1" id="KW-0732">Signal</keyword>
<dbReference type="EMBL" id="SAYW01000001">
    <property type="protein sequence ID" value="RWU10834.1"/>
    <property type="molecule type" value="Genomic_DNA"/>
</dbReference>
<comment type="caution">
    <text evidence="2">The sequence shown here is derived from an EMBL/GenBank/DDBJ whole genome shotgun (WGS) entry which is preliminary data.</text>
</comment>
<accession>A0A451GDA1</accession>
<proteinExistence type="predicted"/>
<dbReference type="AlphaFoldDB" id="A0A451GDA1"/>
<organism evidence="2 3">
    <name type="scientific">Pedobacter chitinilyticus</name>
    <dbReference type="NCBI Taxonomy" id="2233776"/>
    <lineage>
        <taxon>Bacteria</taxon>
        <taxon>Pseudomonadati</taxon>
        <taxon>Bacteroidota</taxon>
        <taxon>Sphingobacteriia</taxon>
        <taxon>Sphingobacteriales</taxon>
        <taxon>Sphingobacteriaceae</taxon>
        <taxon>Pedobacter</taxon>
    </lineage>
</organism>
<evidence type="ECO:0000313" key="3">
    <source>
        <dbReference type="Proteomes" id="UP000284120"/>
    </source>
</evidence>
<dbReference type="Proteomes" id="UP000284120">
    <property type="component" value="Unassembled WGS sequence"/>
</dbReference>
<dbReference type="NCBIfam" id="TIGR04183">
    <property type="entry name" value="Por_Secre_tail"/>
    <property type="match status" value="1"/>
</dbReference>
<protein>
    <submittedName>
        <fullName evidence="2">T9SS type A sorting domain-containing protein</fullName>
    </submittedName>
</protein>
<name>A0A451GDA1_9SPHI</name>
<feature type="chain" id="PRO_5019538309" evidence="1">
    <location>
        <begin position="21"/>
        <end position="545"/>
    </location>
</feature>
<evidence type="ECO:0000256" key="1">
    <source>
        <dbReference type="SAM" id="SignalP"/>
    </source>
</evidence>
<evidence type="ECO:0000313" key="2">
    <source>
        <dbReference type="EMBL" id="RWU10834.1"/>
    </source>
</evidence>
<feature type="signal peptide" evidence="1">
    <location>
        <begin position="1"/>
        <end position="20"/>
    </location>
</feature>